<dbReference type="InterPro" id="IPR013328">
    <property type="entry name" value="6PGD_dom2"/>
</dbReference>
<dbReference type="Gene3D" id="1.20.5.320">
    <property type="entry name" value="6-Phosphogluconate Dehydrogenase, domain 3"/>
    <property type="match status" value="1"/>
</dbReference>
<dbReference type="Proteomes" id="UP001325680">
    <property type="component" value="Chromosome"/>
</dbReference>
<comment type="catalytic activity">
    <reaction evidence="9 10 11">
        <text>6-phospho-D-gluconate + NADP(+) = D-ribulose 5-phosphate + CO2 + NADPH</text>
        <dbReference type="Rhea" id="RHEA:10116"/>
        <dbReference type="ChEBI" id="CHEBI:16526"/>
        <dbReference type="ChEBI" id="CHEBI:57783"/>
        <dbReference type="ChEBI" id="CHEBI:58121"/>
        <dbReference type="ChEBI" id="CHEBI:58349"/>
        <dbReference type="ChEBI" id="CHEBI:58759"/>
        <dbReference type="EC" id="1.1.1.44"/>
    </reaction>
</comment>
<dbReference type="InterPro" id="IPR036291">
    <property type="entry name" value="NAD(P)-bd_dom_sf"/>
</dbReference>
<evidence type="ECO:0000256" key="11">
    <source>
        <dbReference type="RuleBase" id="RU000485"/>
    </source>
</evidence>
<keyword evidence="10 11" id="KW-0521">NADP</keyword>
<comment type="pathway">
    <text evidence="2 10 11">Carbohydrate degradation; pentose phosphate pathway; D-ribulose 5-phosphate from D-glucose 6-phosphate (oxidative stage): step 3/3.</text>
</comment>
<evidence type="ECO:0000313" key="14">
    <source>
        <dbReference type="Proteomes" id="UP001325680"/>
    </source>
</evidence>
<dbReference type="EMBL" id="CP139960">
    <property type="protein sequence ID" value="WQD40750.1"/>
    <property type="molecule type" value="Genomic_DNA"/>
</dbReference>
<dbReference type="NCBIfam" id="TIGR00873">
    <property type="entry name" value="gnd"/>
    <property type="match status" value="1"/>
</dbReference>
<dbReference type="RefSeq" id="WP_114789918.1">
    <property type="nucleotide sequence ID" value="NZ_CP139960.1"/>
</dbReference>
<sequence>MDAHFGMIGLGTMGRNLVLNIADHGFKVCGYDRSEEQTLRMKEEAGDRPVITVSSSADLIKNLRTPRIIMFLVPAGKIVDAVIDELIPNLEKGDILIDGGNSHFIDTDRRYAALQNSGIHFIGMGVSGGEEGARFGPSMMPGGNEESYKLVQDIFESIAAKADGEPCVAFMGNSAAGHYVKMVHNGIEYAVMQMISEVYGLLRNEGVSNAELHQLFDTWNKGELQSFLIEITADIFKQKDPETGNDLIDMILDKAKQKGTGLWTSQSALELNVPLPTIDTSVSMRYLSALKEERTQFARLYNHQNKKTGVDVEALKKDCRDALHFGFMMAYAQGLELLSVASSIYKYDIPIPTAIKVWRAGCIIRSLMLNDLYKAFSEDATLKNVIASPVFVPLLKEKRPGLVNFLKTAMDAGIPSLAFSAVLNYFDAYVQERLPANLVQAQRDYFGAHTYERIDKEGAFHTDWTPAT</sequence>
<evidence type="ECO:0000256" key="9">
    <source>
        <dbReference type="ARBA" id="ARBA00048640"/>
    </source>
</evidence>
<evidence type="ECO:0000256" key="1">
    <source>
        <dbReference type="ARBA" id="ARBA00002526"/>
    </source>
</evidence>
<dbReference type="SMART" id="SM01350">
    <property type="entry name" value="6PGD"/>
    <property type="match status" value="1"/>
</dbReference>
<evidence type="ECO:0000256" key="2">
    <source>
        <dbReference type="ARBA" id="ARBA00004874"/>
    </source>
</evidence>
<evidence type="ECO:0000256" key="4">
    <source>
        <dbReference type="ARBA" id="ARBA00013011"/>
    </source>
</evidence>
<evidence type="ECO:0000256" key="8">
    <source>
        <dbReference type="ARBA" id="ARBA00023126"/>
    </source>
</evidence>
<evidence type="ECO:0000256" key="5">
    <source>
        <dbReference type="ARBA" id="ARBA00018193"/>
    </source>
</evidence>
<keyword evidence="14" id="KW-1185">Reference proteome</keyword>
<evidence type="ECO:0000259" key="12">
    <source>
        <dbReference type="SMART" id="SM01350"/>
    </source>
</evidence>
<dbReference type="GO" id="GO:0004616">
    <property type="term" value="F:phosphogluconate dehydrogenase (decarboxylating) activity"/>
    <property type="evidence" value="ECO:0007669"/>
    <property type="project" value="UniProtKB-EC"/>
</dbReference>
<keyword evidence="6 10" id="KW-0560">Oxidoreductase</keyword>
<comment type="function">
    <text evidence="1 10">Catalyzes the oxidative decarboxylation of 6-phosphogluconate to ribulose 5-phosphate and CO(2), with concomitant reduction of NADP to NADPH.</text>
</comment>
<dbReference type="InterPro" id="IPR006115">
    <property type="entry name" value="6PGDH_NADP-bd"/>
</dbReference>
<dbReference type="EC" id="1.1.1.44" evidence="4 10"/>
<dbReference type="SUPFAM" id="SSF51735">
    <property type="entry name" value="NAD(P)-binding Rossmann-fold domains"/>
    <property type="match status" value="1"/>
</dbReference>
<evidence type="ECO:0000313" key="13">
    <source>
        <dbReference type="EMBL" id="WQD40750.1"/>
    </source>
</evidence>
<protein>
    <recommendedName>
        <fullName evidence="5 10">6-phosphogluconate dehydrogenase, decarboxylating</fullName>
        <ecNumber evidence="4 10">1.1.1.44</ecNumber>
    </recommendedName>
</protein>
<dbReference type="InterPro" id="IPR006183">
    <property type="entry name" value="Pgluconate_DH"/>
</dbReference>
<dbReference type="Pfam" id="PF00393">
    <property type="entry name" value="6PGD"/>
    <property type="match status" value="1"/>
</dbReference>
<name>A0ABZ0WDJ7_9BACT</name>
<evidence type="ECO:0000256" key="7">
    <source>
        <dbReference type="ARBA" id="ARBA00023064"/>
    </source>
</evidence>
<evidence type="ECO:0000256" key="3">
    <source>
        <dbReference type="ARBA" id="ARBA00008419"/>
    </source>
</evidence>
<evidence type="ECO:0000256" key="6">
    <source>
        <dbReference type="ARBA" id="ARBA00023002"/>
    </source>
</evidence>
<dbReference type="Pfam" id="PF03446">
    <property type="entry name" value="NAD_binding_2"/>
    <property type="match status" value="1"/>
</dbReference>
<accession>A0ABZ0WDJ7</accession>
<dbReference type="InterPro" id="IPR006114">
    <property type="entry name" value="6PGDH_C"/>
</dbReference>
<reference evidence="13 14" key="1">
    <citation type="submission" date="2023-12" db="EMBL/GenBank/DDBJ databases">
        <title>Genome sequencing and assembly of bacterial species from a model synthetic community.</title>
        <authorList>
            <person name="Hogle S.L."/>
        </authorList>
    </citation>
    <scope>NUCLEOTIDE SEQUENCE [LARGE SCALE GENOMIC DNA]</scope>
    <source>
        <strain evidence="13 14">HAMBI_3031</strain>
    </source>
</reference>
<evidence type="ECO:0000256" key="10">
    <source>
        <dbReference type="PIRNR" id="PIRNR000109"/>
    </source>
</evidence>
<feature type="domain" description="6-phosphogluconate dehydrogenase C-terminal" evidence="12">
    <location>
        <begin position="177"/>
        <end position="465"/>
    </location>
</feature>
<gene>
    <name evidence="13" type="primary">gndA</name>
    <name evidence="13" type="ORF">U0035_11375</name>
</gene>
<keyword evidence="8 10" id="KW-0570">Pentose shunt</keyword>
<comment type="similarity">
    <text evidence="3 10 11">Belongs to the 6-phosphogluconate dehydrogenase family.</text>
</comment>
<dbReference type="Gene3D" id="3.40.50.720">
    <property type="entry name" value="NAD(P)-binding Rossmann-like Domain"/>
    <property type="match status" value="1"/>
</dbReference>
<organism evidence="13 14">
    <name type="scientific">Niabella yanshanensis</name>
    <dbReference type="NCBI Taxonomy" id="577386"/>
    <lineage>
        <taxon>Bacteria</taxon>
        <taxon>Pseudomonadati</taxon>
        <taxon>Bacteroidota</taxon>
        <taxon>Chitinophagia</taxon>
        <taxon>Chitinophagales</taxon>
        <taxon>Chitinophagaceae</taxon>
        <taxon>Niabella</taxon>
    </lineage>
</organism>
<dbReference type="PRINTS" id="PR00076">
    <property type="entry name" value="6PGDHDRGNASE"/>
</dbReference>
<comment type="subunit">
    <text evidence="10">Homodimer.</text>
</comment>
<keyword evidence="7 11" id="KW-0311">Gluconate utilization</keyword>
<dbReference type="SUPFAM" id="SSF48179">
    <property type="entry name" value="6-phosphogluconate dehydrogenase C-terminal domain-like"/>
    <property type="match status" value="1"/>
</dbReference>
<proteinExistence type="inferred from homology"/>
<dbReference type="PANTHER" id="PTHR11811">
    <property type="entry name" value="6-PHOSPHOGLUCONATE DEHYDROGENASE"/>
    <property type="match status" value="1"/>
</dbReference>
<dbReference type="InterPro" id="IPR006113">
    <property type="entry name" value="6PGDH_Gnd/GntZ"/>
</dbReference>
<dbReference type="PIRSF" id="PIRSF000109">
    <property type="entry name" value="6PGD"/>
    <property type="match status" value="1"/>
</dbReference>
<dbReference type="NCBIfam" id="NF006765">
    <property type="entry name" value="PRK09287.1"/>
    <property type="match status" value="1"/>
</dbReference>
<dbReference type="InterPro" id="IPR008927">
    <property type="entry name" value="6-PGluconate_DH-like_C_sf"/>
</dbReference>
<dbReference type="Gene3D" id="1.10.1040.10">
    <property type="entry name" value="N-(1-d-carboxylethyl)-l-norvaline Dehydrogenase, domain 2"/>
    <property type="match status" value="1"/>
</dbReference>